<keyword evidence="5" id="KW-0406">Ion transport</keyword>
<dbReference type="SUPFAM" id="SSF47928">
    <property type="entry name" value="N-terminal domain of the delta subunit of the F1F0-ATP synthase"/>
    <property type="match status" value="1"/>
</dbReference>
<comment type="subcellular location">
    <subcellularLocation>
        <location evidence="1">Membrane</location>
    </subcellularLocation>
</comment>
<comment type="similarity">
    <text evidence="2">Belongs to the ATPase delta chain family.</text>
</comment>
<name>A0A8B6F8A8_MYTGA</name>
<keyword evidence="6" id="KW-0472">Membrane</keyword>
<protein>
    <recommendedName>
        <fullName evidence="8">Oligomycin sensitivity conferral protein</fullName>
    </recommendedName>
</protein>
<evidence type="ECO:0000256" key="8">
    <source>
        <dbReference type="ARBA" id="ARBA00033369"/>
    </source>
</evidence>
<evidence type="ECO:0000256" key="6">
    <source>
        <dbReference type="ARBA" id="ARBA00023136"/>
    </source>
</evidence>
<dbReference type="GO" id="GO:0016020">
    <property type="term" value="C:membrane"/>
    <property type="evidence" value="ECO:0007669"/>
    <property type="project" value="UniProtKB-SubCell"/>
</dbReference>
<dbReference type="GO" id="GO:0046933">
    <property type="term" value="F:proton-transporting ATP synthase activity, rotational mechanism"/>
    <property type="evidence" value="ECO:0007669"/>
    <property type="project" value="InterPro"/>
</dbReference>
<dbReference type="NCBIfam" id="TIGR01145">
    <property type="entry name" value="ATP_synt_delta"/>
    <property type="match status" value="1"/>
</dbReference>
<proteinExistence type="inferred from homology"/>
<organism evidence="9 10">
    <name type="scientific">Mytilus galloprovincialis</name>
    <name type="common">Mediterranean mussel</name>
    <dbReference type="NCBI Taxonomy" id="29158"/>
    <lineage>
        <taxon>Eukaryota</taxon>
        <taxon>Metazoa</taxon>
        <taxon>Spiralia</taxon>
        <taxon>Lophotrochozoa</taxon>
        <taxon>Mollusca</taxon>
        <taxon>Bivalvia</taxon>
        <taxon>Autobranchia</taxon>
        <taxon>Pteriomorphia</taxon>
        <taxon>Mytilida</taxon>
        <taxon>Mytiloidea</taxon>
        <taxon>Mytilidae</taxon>
        <taxon>Mytilinae</taxon>
        <taxon>Mytilus</taxon>
    </lineage>
</organism>
<dbReference type="Pfam" id="PF00213">
    <property type="entry name" value="OSCP"/>
    <property type="match status" value="1"/>
</dbReference>
<comment type="caution">
    <text evidence="9">The sequence shown here is derived from an EMBL/GenBank/DDBJ whole genome shotgun (WGS) entry which is preliminary data.</text>
</comment>
<evidence type="ECO:0000313" key="10">
    <source>
        <dbReference type="Proteomes" id="UP000596742"/>
    </source>
</evidence>
<dbReference type="InterPro" id="IPR026015">
    <property type="entry name" value="ATP_synth_OSCP/delta_N_sf"/>
</dbReference>
<keyword evidence="3" id="KW-0813">Transport</keyword>
<gene>
    <name evidence="9" type="ORF">MGAL_10B052237</name>
</gene>
<dbReference type="EMBL" id="UYJE01006401">
    <property type="protein sequence ID" value="VDI45643.1"/>
    <property type="molecule type" value="Genomic_DNA"/>
</dbReference>
<dbReference type="Proteomes" id="UP000596742">
    <property type="component" value="Unassembled WGS sequence"/>
</dbReference>
<reference evidence="9" key="1">
    <citation type="submission" date="2018-11" db="EMBL/GenBank/DDBJ databases">
        <authorList>
            <person name="Alioto T."/>
            <person name="Alioto T."/>
        </authorList>
    </citation>
    <scope>NUCLEOTIDE SEQUENCE</scope>
</reference>
<dbReference type="InterPro" id="IPR000711">
    <property type="entry name" value="ATPase_OSCP/dsu"/>
</dbReference>
<keyword evidence="10" id="KW-1185">Reference proteome</keyword>
<evidence type="ECO:0000256" key="3">
    <source>
        <dbReference type="ARBA" id="ARBA00022448"/>
    </source>
</evidence>
<evidence type="ECO:0000256" key="4">
    <source>
        <dbReference type="ARBA" id="ARBA00022781"/>
    </source>
</evidence>
<sequence length="209" mass="23035">MAASRFGTLVRQFSSSAVRNQLVTPPVQVFGIEGRYATALYSAATKQKQLDSVEGELKTLKKLIKTDKPFAEFLQNPTFSRTEKKDTLTNIAKKQKLSDLTSNLFGALAENGRLNKLSGVLDAFEKIMSAHKGEVQCVVTTAKAMSATNEKEIRTVLQSFLKPGEKLFLTLETDPKLIGGMVVYIGDKYVDMSMASKINTYTNLIKQAV</sequence>
<keyword evidence="7" id="KW-0066">ATP synthesis</keyword>
<evidence type="ECO:0000256" key="2">
    <source>
        <dbReference type="ARBA" id="ARBA00007046"/>
    </source>
</evidence>
<dbReference type="PRINTS" id="PR00125">
    <property type="entry name" value="ATPASEDELTA"/>
</dbReference>
<dbReference type="PANTHER" id="PTHR11910">
    <property type="entry name" value="ATP SYNTHASE DELTA CHAIN"/>
    <property type="match status" value="1"/>
</dbReference>
<evidence type="ECO:0000313" key="9">
    <source>
        <dbReference type="EMBL" id="VDI45643.1"/>
    </source>
</evidence>
<evidence type="ECO:0000256" key="1">
    <source>
        <dbReference type="ARBA" id="ARBA00004370"/>
    </source>
</evidence>
<evidence type="ECO:0000256" key="7">
    <source>
        <dbReference type="ARBA" id="ARBA00023310"/>
    </source>
</evidence>
<keyword evidence="4" id="KW-0375">Hydrogen ion transport</keyword>
<dbReference type="HAMAP" id="MF_01416">
    <property type="entry name" value="ATP_synth_delta_bact"/>
    <property type="match status" value="1"/>
</dbReference>
<evidence type="ECO:0000256" key="5">
    <source>
        <dbReference type="ARBA" id="ARBA00023065"/>
    </source>
</evidence>
<accession>A0A8B6F8A8</accession>
<dbReference type="Gene3D" id="1.10.520.20">
    <property type="entry name" value="N-terminal domain of the delta subunit of the F1F0-ATP synthase"/>
    <property type="match status" value="1"/>
</dbReference>
<dbReference type="OrthoDB" id="1262810at2759"/>
<dbReference type="AlphaFoldDB" id="A0A8B6F8A8"/>